<proteinExistence type="predicted"/>
<protein>
    <recommendedName>
        <fullName evidence="4">DUF763 domain-containing protein</fullName>
    </recommendedName>
</protein>
<organism evidence="2 3">
    <name type="scientific">Chitinophaga arvensicola</name>
    <dbReference type="NCBI Taxonomy" id="29529"/>
    <lineage>
        <taxon>Bacteria</taxon>
        <taxon>Pseudomonadati</taxon>
        <taxon>Bacteroidota</taxon>
        <taxon>Chitinophagia</taxon>
        <taxon>Chitinophagales</taxon>
        <taxon>Chitinophagaceae</taxon>
        <taxon>Chitinophaga</taxon>
    </lineage>
</organism>
<keyword evidence="3" id="KW-1185">Reference proteome</keyword>
<accession>A0A1I0S609</accession>
<feature type="region of interest" description="Disordered" evidence="1">
    <location>
        <begin position="383"/>
        <end position="402"/>
    </location>
</feature>
<dbReference type="AlphaFoldDB" id="A0A1I0S609"/>
<dbReference type="Pfam" id="PF05559">
    <property type="entry name" value="DUF763"/>
    <property type="match status" value="1"/>
</dbReference>
<dbReference type="Proteomes" id="UP000199310">
    <property type="component" value="Unassembled WGS sequence"/>
</dbReference>
<dbReference type="EMBL" id="FOJG01000002">
    <property type="protein sequence ID" value="SEW50751.1"/>
    <property type="molecule type" value="Genomic_DNA"/>
</dbReference>
<dbReference type="InterPro" id="IPR008482">
    <property type="entry name" value="DUF763"/>
</dbReference>
<dbReference type="RefSeq" id="WP_089897320.1">
    <property type="nucleotide sequence ID" value="NZ_FOJG01000002.1"/>
</dbReference>
<dbReference type="PANTHER" id="PTHR38597">
    <property type="entry name" value="BLL3834 PROTEIN"/>
    <property type="match status" value="1"/>
</dbReference>
<dbReference type="OrthoDB" id="9802662at2"/>
<dbReference type="PANTHER" id="PTHR38597:SF1">
    <property type="entry name" value="BLL3834 PROTEIN"/>
    <property type="match status" value="1"/>
</dbReference>
<dbReference type="STRING" id="29529.SAMN04488122_3945"/>
<evidence type="ECO:0000313" key="3">
    <source>
        <dbReference type="Proteomes" id="UP000199310"/>
    </source>
</evidence>
<evidence type="ECO:0000256" key="1">
    <source>
        <dbReference type="SAM" id="MobiDB-lite"/>
    </source>
</evidence>
<reference evidence="3" key="1">
    <citation type="submission" date="2016-10" db="EMBL/GenBank/DDBJ databases">
        <authorList>
            <person name="Varghese N."/>
            <person name="Submissions S."/>
        </authorList>
    </citation>
    <scope>NUCLEOTIDE SEQUENCE [LARGE SCALE GENOMIC DNA]</scope>
    <source>
        <strain evidence="3">DSM 3695</strain>
    </source>
</reference>
<gene>
    <name evidence="2" type="ORF">SAMN04488122_3945</name>
</gene>
<sequence length="402" mass="44493">MPSYADLPLHYGQVPPWLAKRMSLLGGAIVEAIVTDYGKGEVIRRLSDPCWFQALGCVLGMDWHSSGITTSVMGALKKAINPRSAELGIYICGGKGRHSKQTPAELIAIANKTGLPGDQLVYSSKLTAKVDNTAIQDGFQLYLHSFILSDEGEWAVVQQGMNDASSMARRYHWHSTAFQSYTEAPHTFIYGRNQGQILNLTDLQSGSTKSGILQLTREKPVHLLPEIRNLIMPGHHEVRAENVNLKRLGSVLALAHDTNPTDFETLLMLEGVGPRTLQSLTLVSEVIHGTPSRFEDPARFSFAHGGKDGHPFPVPTRIYDETIHTLKEALQKAKIGESDKKDAIRKLSLLSQQIEKDFEPNTNFDKVIAQERRDSWQYGGRTVFGKAVKPPEPKSGDQLSLF</sequence>
<name>A0A1I0S609_9BACT</name>
<evidence type="ECO:0008006" key="4">
    <source>
        <dbReference type="Google" id="ProtNLM"/>
    </source>
</evidence>
<evidence type="ECO:0000313" key="2">
    <source>
        <dbReference type="EMBL" id="SEW50751.1"/>
    </source>
</evidence>